<name>A0A2A4F726_9BURK</name>
<protein>
    <submittedName>
        <fullName evidence="2">Uncharacterized protein</fullName>
    </submittedName>
</protein>
<accession>A0A2A4F726</accession>
<sequence length="71" mass="8031">MAGNRDRLQVDDARRVVSGRGSGGVHGRRWQMGGRRRAPQKLCRARQEVRSFDNRRARNGNGRGSDAMNPR</sequence>
<dbReference type="AlphaFoldDB" id="A0A2A4F726"/>
<comment type="caution">
    <text evidence="2">The sequence shown here is derived from an EMBL/GenBank/DDBJ whole genome shotgun (WGS) entry which is preliminary data.</text>
</comment>
<proteinExistence type="predicted"/>
<feature type="compositionally biased region" description="Basic and acidic residues" evidence="1">
    <location>
        <begin position="45"/>
        <end position="56"/>
    </location>
</feature>
<dbReference type="Proteomes" id="UP000217994">
    <property type="component" value="Unassembled WGS sequence"/>
</dbReference>
<evidence type="ECO:0000256" key="1">
    <source>
        <dbReference type="SAM" id="MobiDB-lite"/>
    </source>
</evidence>
<feature type="region of interest" description="Disordered" evidence="1">
    <location>
        <begin position="1"/>
        <end position="71"/>
    </location>
</feature>
<evidence type="ECO:0000313" key="3">
    <source>
        <dbReference type="Proteomes" id="UP000217994"/>
    </source>
</evidence>
<dbReference type="EMBL" id="MTZU01000091">
    <property type="protein sequence ID" value="PCE28470.1"/>
    <property type="molecule type" value="Genomic_DNA"/>
</dbReference>
<feature type="compositionally biased region" description="Basic residues" evidence="1">
    <location>
        <begin position="26"/>
        <end position="39"/>
    </location>
</feature>
<reference evidence="2 3" key="1">
    <citation type="submission" date="2017-01" db="EMBL/GenBank/DDBJ databases">
        <title>Whole-Genome Shotgun Sequencing of Two beta-Proteobacterial Species in Search of the Bulgecin Biosynthetic Cluster.</title>
        <authorList>
            <person name="Horsman M.E."/>
            <person name="Marous D.R."/>
            <person name="Li R."/>
            <person name="Oliver R.A."/>
            <person name="Byun B."/>
            <person name="Emrich S.J."/>
            <person name="Boggess B."/>
            <person name="Townsend C.A."/>
            <person name="Mobashery S."/>
        </authorList>
    </citation>
    <scope>NUCLEOTIDE SEQUENCE [LARGE SCALE GENOMIC DNA]</scope>
    <source>
        <strain evidence="2 3">ATCC 31433</strain>
    </source>
</reference>
<gene>
    <name evidence="2" type="ORF">BZL54_29295</name>
</gene>
<organism evidence="2 3">
    <name type="scientific">Burkholderia ubonensis subsp. mesacidophila</name>
    <dbReference type="NCBI Taxonomy" id="265293"/>
    <lineage>
        <taxon>Bacteria</taxon>
        <taxon>Pseudomonadati</taxon>
        <taxon>Pseudomonadota</taxon>
        <taxon>Betaproteobacteria</taxon>
        <taxon>Burkholderiales</taxon>
        <taxon>Burkholderiaceae</taxon>
        <taxon>Burkholderia</taxon>
        <taxon>Burkholderia cepacia complex</taxon>
    </lineage>
</organism>
<feature type="compositionally biased region" description="Basic and acidic residues" evidence="1">
    <location>
        <begin position="1"/>
        <end position="15"/>
    </location>
</feature>
<evidence type="ECO:0000313" key="2">
    <source>
        <dbReference type="EMBL" id="PCE28470.1"/>
    </source>
</evidence>